<accession>A0A8B2ZH13</accession>
<keyword evidence="1 3" id="KW-0547">Nucleotide-binding</keyword>
<name>A0A8B2ZH13_STAWA</name>
<feature type="region of interest" description="Disordered" evidence="4">
    <location>
        <begin position="686"/>
        <end position="792"/>
    </location>
</feature>
<evidence type="ECO:0000259" key="6">
    <source>
        <dbReference type="PROSITE" id="PS50901"/>
    </source>
</evidence>
<evidence type="ECO:0000256" key="3">
    <source>
        <dbReference type="PROSITE-ProRule" id="PRU00289"/>
    </source>
</evidence>
<dbReference type="PROSITE" id="PS50901">
    <property type="entry name" value="FTSK"/>
    <property type="match status" value="1"/>
</dbReference>
<proteinExistence type="predicted"/>
<dbReference type="SUPFAM" id="SSF52540">
    <property type="entry name" value="P-loop containing nucleoside triphosphate hydrolases"/>
    <property type="match status" value="1"/>
</dbReference>
<dbReference type="RefSeq" id="WP_117725973.1">
    <property type="nucleotide sequence ID" value="NZ_CABMFV010000009.1"/>
</dbReference>
<feature type="binding site" evidence="3">
    <location>
        <begin position="447"/>
        <end position="454"/>
    </location>
    <ligand>
        <name>ATP</name>
        <dbReference type="ChEBI" id="CHEBI:30616"/>
    </ligand>
</feature>
<keyword evidence="2 3" id="KW-0067">ATP-binding</keyword>
<reference evidence="7 8" key="1">
    <citation type="submission" date="2018-08" db="EMBL/GenBank/DDBJ databases">
        <title>A genome reference for cultivated species of the human gut microbiota.</title>
        <authorList>
            <person name="Zou Y."/>
            <person name="Xue W."/>
            <person name="Luo G."/>
        </authorList>
    </citation>
    <scope>NUCLEOTIDE SEQUENCE [LARGE SCALE GENOMIC DNA]</scope>
    <source>
        <strain evidence="7 8">OM08-17AT</strain>
    </source>
</reference>
<dbReference type="InterPro" id="IPR050206">
    <property type="entry name" value="FtsK/SpoIIIE/SftA"/>
</dbReference>
<comment type="caution">
    <text evidence="7">The sequence shown here is derived from an EMBL/GenBank/DDBJ whole genome shotgun (WGS) entry which is preliminary data.</text>
</comment>
<evidence type="ECO:0000313" key="8">
    <source>
        <dbReference type="Proteomes" id="UP000261016"/>
    </source>
</evidence>
<feature type="domain" description="FtsK" evidence="6">
    <location>
        <begin position="430"/>
        <end position="619"/>
    </location>
</feature>
<protein>
    <recommendedName>
        <fullName evidence="6">FtsK domain-containing protein</fullName>
    </recommendedName>
</protein>
<feature type="transmembrane region" description="Helical" evidence="5">
    <location>
        <begin position="96"/>
        <end position="119"/>
    </location>
</feature>
<feature type="region of interest" description="Disordered" evidence="4">
    <location>
        <begin position="252"/>
        <end position="277"/>
    </location>
</feature>
<feature type="transmembrane region" description="Helical" evidence="5">
    <location>
        <begin position="56"/>
        <end position="76"/>
    </location>
</feature>
<feature type="compositionally biased region" description="Polar residues" evidence="4">
    <location>
        <begin position="697"/>
        <end position="732"/>
    </location>
</feature>
<dbReference type="PANTHER" id="PTHR22683">
    <property type="entry name" value="SPORULATION PROTEIN RELATED"/>
    <property type="match status" value="1"/>
</dbReference>
<dbReference type="GO" id="GO:0005524">
    <property type="term" value="F:ATP binding"/>
    <property type="evidence" value="ECO:0007669"/>
    <property type="project" value="UniProtKB-UniRule"/>
</dbReference>
<keyword evidence="5" id="KW-0812">Transmembrane</keyword>
<dbReference type="InterPro" id="IPR002543">
    <property type="entry name" value="FtsK_dom"/>
</dbReference>
<feature type="compositionally biased region" description="Basic and acidic residues" evidence="4">
    <location>
        <begin position="770"/>
        <end position="784"/>
    </location>
</feature>
<keyword evidence="5" id="KW-0472">Membrane</keyword>
<dbReference type="CDD" id="cd01127">
    <property type="entry name" value="TrwB_TraG_TraD_VirD4"/>
    <property type="match status" value="1"/>
</dbReference>
<gene>
    <name evidence="7" type="ORF">DXC19_11580</name>
</gene>
<evidence type="ECO:0000256" key="2">
    <source>
        <dbReference type="ARBA" id="ARBA00022840"/>
    </source>
</evidence>
<dbReference type="InterPro" id="IPR027417">
    <property type="entry name" value="P-loop_NTPase"/>
</dbReference>
<organism evidence="7 8">
    <name type="scientific">Staphylococcus warneri</name>
    <dbReference type="NCBI Taxonomy" id="1292"/>
    <lineage>
        <taxon>Bacteria</taxon>
        <taxon>Bacillati</taxon>
        <taxon>Bacillota</taxon>
        <taxon>Bacilli</taxon>
        <taxon>Bacillales</taxon>
        <taxon>Staphylococcaceae</taxon>
        <taxon>Staphylococcus</taxon>
    </lineage>
</organism>
<evidence type="ECO:0000256" key="5">
    <source>
        <dbReference type="SAM" id="Phobius"/>
    </source>
</evidence>
<evidence type="ECO:0000256" key="1">
    <source>
        <dbReference type="ARBA" id="ARBA00022741"/>
    </source>
</evidence>
<dbReference type="EMBL" id="QSTD01000009">
    <property type="protein sequence ID" value="RGM28318.1"/>
    <property type="molecule type" value="Genomic_DNA"/>
</dbReference>
<evidence type="ECO:0000313" key="7">
    <source>
        <dbReference type="EMBL" id="RGM28318.1"/>
    </source>
</evidence>
<dbReference type="Gene3D" id="3.40.50.300">
    <property type="entry name" value="P-loop containing nucleotide triphosphate hydrolases"/>
    <property type="match status" value="1"/>
</dbReference>
<dbReference type="Proteomes" id="UP000261016">
    <property type="component" value="Unassembled WGS sequence"/>
</dbReference>
<sequence length="792" mass="90282">MSNKVIKDVFPFSKASHVLWKIGKYIVIFIVAWIILFKFILYWLSLGLKVLANGEVLQSIINIINQVIGVFLPFQIPQAQGAADGFHHWVNHMKDLNTISYVIIALGIVAILYIGTIILRHHNREQAPFINDMEAKLLKRRLKFALGADDDNLYDEDEKRVRKVEQAARRRIRLMRVYIHTRKEQGETVPSKQYTVKVLQPANTKVDDILNRLLRKMPKSLGKATNGVTFGDQEQTNDYRWYKYKGITEAKEKKARSVKKQEKSASPPQQNDDNGESAVSAYKGLQFDPTFPLELFVDRTEKIAEQTEAANTFAERMQQRISEFLISTEKNVTHQSTHVGNASVQYKYRVPFSKNQDSEKLSKYIETGLSDALEVGGIIVQGGSGIIRITLPLKEKDKYDYNIDIDVKSMIEQVTFKEETDMILGITPERKIIHLPLATAPHLLLAGATGSGKSVNIQQMLITQMVHTKPDMLKILIVDPKKTDFAFYEDLPYMLANPIQNMDDAMDAVTYLTILMHERTTMIKSAGAREIYGYNKWAEKNDKEKLPFIVLVIDEYAQLMQMHKEVEEPIKELAQMARATGIHLIIGTQTPRANIITGQVKANIPMRVAMKVSGVTESGIILDQTGAERLKKHGDMLIKGGDDVVERAQGAFISDEEITRIFDYIKEHYDKPVFRDYKAVVARHKGEESDEMYETGKTPNSTSLSVNQNRMKPTPNKSKSTQKSIVGTTKVSNPMKVFRERARKRQLKEEQVNQEVGEQRIGAKYNPPQKETEKQEKPKKKQMDMDFFLGKK</sequence>
<dbReference type="AlphaFoldDB" id="A0A8B2ZH13"/>
<keyword evidence="5" id="KW-1133">Transmembrane helix</keyword>
<feature type="transmembrane region" description="Helical" evidence="5">
    <location>
        <begin position="22"/>
        <end position="44"/>
    </location>
</feature>
<dbReference type="Pfam" id="PF01580">
    <property type="entry name" value="FtsK_SpoIIIE"/>
    <property type="match status" value="1"/>
</dbReference>
<dbReference type="PANTHER" id="PTHR22683:SF1">
    <property type="entry name" value="TYPE VII SECRETION SYSTEM PROTEIN ESSC"/>
    <property type="match status" value="1"/>
</dbReference>
<evidence type="ECO:0000256" key="4">
    <source>
        <dbReference type="SAM" id="MobiDB-lite"/>
    </source>
</evidence>
<dbReference type="GO" id="GO:0003677">
    <property type="term" value="F:DNA binding"/>
    <property type="evidence" value="ECO:0007669"/>
    <property type="project" value="InterPro"/>
</dbReference>